<dbReference type="GO" id="GO:0004553">
    <property type="term" value="F:hydrolase activity, hydrolyzing O-glycosyl compounds"/>
    <property type="evidence" value="ECO:0007669"/>
    <property type="project" value="InterPro"/>
</dbReference>
<protein>
    <submittedName>
        <fullName evidence="7">Glycoside hydrolase family 43 protein</fullName>
    </submittedName>
</protein>
<dbReference type="EMBL" id="CP095046">
    <property type="protein sequence ID" value="UOQ70546.1"/>
    <property type="molecule type" value="Genomic_DNA"/>
</dbReference>
<dbReference type="PANTHER" id="PTHR43817">
    <property type="entry name" value="GLYCOSYL HYDROLASE"/>
    <property type="match status" value="1"/>
</dbReference>
<evidence type="ECO:0000313" key="7">
    <source>
        <dbReference type="EMBL" id="UOQ70546.1"/>
    </source>
</evidence>
<keyword evidence="3 6" id="KW-0378">Hydrolase</keyword>
<dbReference type="KEGG" id="hcu:MUN79_17715"/>
<organism evidence="7 8">
    <name type="scientific">Hymenobacter cellulosilyticus</name>
    <dbReference type="NCBI Taxonomy" id="2932248"/>
    <lineage>
        <taxon>Bacteria</taxon>
        <taxon>Pseudomonadati</taxon>
        <taxon>Bacteroidota</taxon>
        <taxon>Cytophagia</taxon>
        <taxon>Cytophagales</taxon>
        <taxon>Hymenobacteraceae</taxon>
        <taxon>Hymenobacter</taxon>
    </lineage>
</organism>
<dbReference type="InterPro" id="IPR006710">
    <property type="entry name" value="Glyco_hydro_43"/>
</dbReference>
<dbReference type="InterPro" id="IPR023296">
    <property type="entry name" value="Glyco_hydro_beta-prop_sf"/>
</dbReference>
<keyword evidence="8" id="KW-1185">Reference proteome</keyword>
<evidence type="ECO:0000256" key="3">
    <source>
        <dbReference type="ARBA" id="ARBA00022801"/>
    </source>
</evidence>
<dbReference type="PANTHER" id="PTHR43817:SF1">
    <property type="entry name" value="HYDROLASE, FAMILY 43, PUTATIVE (AFU_ORTHOLOGUE AFUA_3G01660)-RELATED"/>
    <property type="match status" value="1"/>
</dbReference>
<accession>A0A8T9PYP5</accession>
<gene>
    <name evidence="7" type="ORF">MUN79_17715</name>
</gene>
<evidence type="ECO:0000256" key="5">
    <source>
        <dbReference type="PIRSR" id="PIRSR606710-2"/>
    </source>
</evidence>
<dbReference type="Proteomes" id="UP000831796">
    <property type="component" value="Chromosome"/>
</dbReference>
<comment type="similarity">
    <text evidence="1 6">Belongs to the glycosyl hydrolase 43 family.</text>
</comment>
<reference evidence="7" key="1">
    <citation type="submission" date="2022-04" db="EMBL/GenBank/DDBJ databases">
        <title>Hymenobacter sp. isolated from the air.</title>
        <authorList>
            <person name="Won M."/>
            <person name="Lee C.-M."/>
            <person name="Woen H.-Y."/>
            <person name="Kwon S.-W."/>
        </authorList>
    </citation>
    <scope>NUCLEOTIDE SEQUENCE</scope>
    <source>
        <strain evidence="7">5116S-3</strain>
    </source>
</reference>
<dbReference type="AlphaFoldDB" id="A0A8T9PYP5"/>
<name>A0A8T9PYP5_9BACT</name>
<dbReference type="Pfam" id="PF04616">
    <property type="entry name" value="Glyco_hydro_43"/>
    <property type="match status" value="1"/>
</dbReference>
<evidence type="ECO:0000256" key="6">
    <source>
        <dbReference type="RuleBase" id="RU361187"/>
    </source>
</evidence>
<evidence type="ECO:0000256" key="2">
    <source>
        <dbReference type="ARBA" id="ARBA00022729"/>
    </source>
</evidence>
<dbReference type="GO" id="GO:0005975">
    <property type="term" value="P:carbohydrate metabolic process"/>
    <property type="evidence" value="ECO:0007669"/>
    <property type="project" value="InterPro"/>
</dbReference>
<evidence type="ECO:0000256" key="1">
    <source>
        <dbReference type="ARBA" id="ARBA00009865"/>
    </source>
</evidence>
<sequence>MATPTDDHIYQEAQLAPMTVEQINELTRAARAQPPSADQTHVLVPDGEDPWVISHEGQLYYCTVDRLKRKILVARFSRLEDMAAAELVEVWPGLQGATPEFVEIWAPELQLIDGQWYVYFALYNARLGEERLYALQAISADPQGEYEFKGRLEVPTDRWAIDGTVLRLDDGQLYFLWSGWEGFENVSQNIYIARLSNPWTISSDRVCISRPEHDWEKQGYPHVNEGPQVLQRQGRTFVIYSASGSWTDDYCLGQLTFLGGDPLSPAAWRKEPRPVFAKTSTIFGPGHASFVELQGQDYIIYHAARRSQAGWARQIRYKPFSWRADGSPDFGEPL</sequence>
<proteinExistence type="inferred from homology"/>
<keyword evidence="4 6" id="KW-0326">Glycosidase</keyword>
<dbReference type="Gene3D" id="2.115.10.20">
    <property type="entry name" value="Glycosyl hydrolase domain, family 43"/>
    <property type="match status" value="1"/>
</dbReference>
<dbReference type="CDD" id="cd18820">
    <property type="entry name" value="GH43_LbAraf43-like"/>
    <property type="match status" value="1"/>
</dbReference>
<feature type="site" description="Important for catalytic activity, responsible for pKa modulation of the active site Glu and correct orientation of both the proton donor and substrate" evidence="5">
    <location>
        <position position="162"/>
    </location>
</feature>
<evidence type="ECO:0000313" key="8">
    <source>
        <dbReference type="Proteomes" id="UP000831796"/>
    </source>
</evidence>
<dbReference type="RefSeq" id="WP_244673965.1">
    <property type="nucleotide sequence ID" value="NZ_CP095046.1"/>
</dbReference>
<keyword evidence="2" id="KW-0732">Signal</keyword>
<evidence type="ECO:0000256" key="4">
    <source>
        <dbReference type="ARBA" id="ARBA00023295"/>
    </source>
</evidence>
<dbReference type="SUPFAM" id="SSF75005">
    <property type="entry name" value="Arabinanase/levansucrase/invertase"/>
    <property type="match status" value="1"/>
</dbReference>